<gene>
    <name evidence="7" type="ORF">ILUMI_19713</name>
</gene>
<dbReference type="Proteomes" id="UP000801492">
    <property type="component" value="Unassembled WGS sequence"/>
</dbReference>
<dbReference type="SMART" id="SM00028">
    <property type="entry name" value="TPR"/>
    <property type="match status" value="7"/>
</dbReference>
<dbReference type="InterPro" id="IPR019734">
    <property type="entry name" value="TPR_rpt"/>
</dbReference>
<evidence type="ECO:0000313" key="8">
    <source>
        <dbReference type="Proteomes" id="UP000801492"/>
    </source>
</evidence>
<dbReference type="Gene3D" id="1.10.287.110">
    <property type="entry name" value="DnaJ domain"/>
    <property type="match status" value="1"/>
</dbReference>
<evidence type="ECO:0000256" key="3">
    <source>
        <dbReference type="ARBA" id="ARBA00022824"/>
    </source>
</evidence>
<reference evidence="7" key="1">
    <citation type="submission" date="2019-08" db="EMBL/GenBank/DDBJ databases">
        <title>The genome of the North American firefly Photinus pyralis.</title>
        <authorList>
            <consortium name="Photinus pyralis genome working group"/>
            <person name="Fallon T.R."/>
            <person name="Sander Lower S.E."/>
            <person name="Weng J.-K."/>
        </authorList>
    </citation>
    <scope>NUCLEOTIDE SEQUENCE</scope>
    <source>
        <strain evidence="7">TRF0915ILg1</strain>
        <tissue evidence="7">Whole body</tissue>
    </source>
</reference>
<feature type="region of interest" description="Disordered" evidence="5">
    <location>
        <begin position="459"/>
        <end position="484"/>
    </location>
</feature>
<feature type="domain" description="J" evidence="6">
    <location>
        <begin position="399"/>
        <end position="468"/>
    </location>
</feature>
<evidence type="ECO:0000313" key="7">
    <source>
        <dbReference type="EMBL" id="KAF2886460.1"/>
    </source>
</evidence>
<dbReference type="OrthoDB" id="1726119at2759"/>
<dbReference type="InterPro" id="IPR001623">
    <property type="entry name" value="DnaJ_domain"/>
</dbReference>
<organism evidence="7 8">
    <name type="scientific">Ignelater luminosus</name>
    <name type="common">Cucubano</name>
    <name type="synonym">Pyrophorus luminosus</name>
    <dbReference type="NCBI Taxonomy" id="2038154"/>
    <lineage>
        <taxon>Eukaryota</taxon>
        <taxon>Metazoa</taxon>
        <taxon>Ecdysozoa</taxon>
        <taxon>Arthropoda</taxon>
        <taxon>Hexapoda</taxon>
        <taxon>Insecta</taxon>
        <taxon>Pterygota</taxon>
        <taxon>Neoptera</taxon>
        <taxon>Endopterygota</taxon>
        <taxon>Coleoptera</taxon>
        <taxon>Polyphaga</taxon>
        <taxon>Elateriformia</taxon>
        <taxon>Elateroidea</taxon>
        <taxon>Elateridae</taxon>
        <taxon>Agrypninae</taxon>
        <taxon>Pyrophorini</taxon>
        <taxon>Ignelater</taxon>
    </lineage>
</organism>
<comment type="caution">
    <text evidence="7">The sequence shown here is derived from an EMBL/GenBank/DDBJ whole genome shotgun (WGS) entry which is preliminary data.</text>
</comment>
<dbReference type="SMART" id="SM00271">
    <property type="entry name" value="DnaJ"/>
    <property type="match status" value="1"/>
</dbReference>
<dbReference type="CDD" id="cd06257">
    <property type="entry name" value="DnaJ"/>
    <property type="match status" value="1"/>
</dbReference>
<evidence type="ECO:0000256" key="1">
    <source>
        <dbReference type="ARBA" id="ARBA00004240"/>
    </source>
</evidence>
<evidence type="ECO:0000256" key="2">
    <source>
        <dbReference type="ARBA" id="ARBA00022729"/>
    </source>
</evidence>
<dbReference type="GO" id="GO:0051787">
    <property type="term" value="F:misfolded protein binding"/>
    <property type="evidence" value="ECO:0007669"/>
    <property type="project" value="TreeGrafter"/>
</dbReference>
<dbReference type="PROSITE" id="PS50076">
    <property type="entry name" value="DNAJ_2"/>
    <property type="match status" value="1"/>
</dbReference>
<proteinExistence type="predicted"/>
<dbReference type="PANTHER" id="PTHR44140">
    <property type="entry name" value="LD25575P"/>
    <property type="match status" value="1"/>
</dbReference>
<dbReference type="SUPFAM" id="SSF46565">
    <property type="entry name" value="Chaperone J-domain"/>
    <property type="match status" value="1"/>
</dbReference>
<dbReference type="GO" id="GO:0005783">
    <property type="term" value="C:endoplasmic reticulum"/>
    <property type="evidence" value="ECO:0007669"/>
    <property type="project" value="UniProtKB-SubCell"/>
</dbReference>
<feature type="repeat" description="TPR" evidence="4">
    <location>
        <begin position="46"/>
        <end position="79"/>
    </location>
</feature>
<evidence type="ECO:0000259" key="6">
    <source>
        <dbReference type="PROSITE" id="PS50076"/>
    </source>
</evidence>
<dbReference type="InterPro" id="IPR051727">
    <property type="entry name" value="DnaJ_C3_Co-chaperones"/>
</dbReference>
<dbReference type="Gene3D" id="1.25.40.10">
    <property type="entry name" value="Tetratricopeptide repeat domain"/>
    <property type="match status" value="1"/>
</dbReference>
<feature type="repeat" description="TPR" evidence="4">
    <location>
        <begin position="345"/>
        <end position="378"/>
    </location>
</feature>
<dbReference type="GO" id="GO:0034975">
    <property type="term" value="P:protein folding in endoplasmic reticulum"/>
    <property type="evidence" value="ECO:0007669"/>
    <property type="project" value="TreeGrafter"/>
</dbReference>
<evidence type="ECO:0000256" key="4">
    <source>
        <dbReference type="PROSITE-ProRule" id="PRU00339"/>
    </source>
</evidence>
<feature type="repeat" description="TPR" evidence="4">
    <location>
        <begin position="80"/>
        <end position="113"/>
    </location>
</feature>
<dbReference type="AlphaFoldDB" id="A0A8K0CFN9"/>
<protein>
    <recommendedName>
        <fullName evidence="6">J domain-containing protein</fullName>
    </recommendedName>
</protein>
<accession>A0A8K0CFN9</accession>
<feature type="repeat" description="TPR" evidence="4">
    <location>
        <begin position="114"/>
        <end position="147"/>
    </location>
</feature>
<keyword evidence="2" id="KW-0732">Signal</keyword>
<evidence type="ECO:0000256" key="5">
    <source>
        <dbReference type="SAM" id="MobiDB-lite"/>
    </source>
</evidence>
<dbReference type="PANTHER" id="PTHR44140:SF2">
    <property type="entry name" value="LD25575P"/>
    <property type="match status" value="1"/>
</dbReference>
<dbReference type="InterPro" id="IPR011990">
    <property type="entry name" value="TPR-like_helical_dom_sf"/>
</dbReference>
<dbReference type="PROSITE" id="PS50005">
    <property type="entry name" value="TPR"/>
    <property type="match status" value="4"/>
</dbReference>
<dbReference type="GO" id="GO:0051087">
    <property type="term" value="F:protein-folding chaperone binding"/>
    <property type="evidence" value="ECO:0007669"/>
    <property type="project" value="TreeGrafter"/>
</dbReference>
<keyword evidence="8" id="KW-1185">Reference proteome</keyword>
<keyword evidence="4" id="KW-0802">TPR repeat</keyword>
<comment type="subcellular location">
    <subcellularLocation>
        <location evidence="1">Endoplasmic reticulum</location>
    </subcellularLocation>
</comment>
<keyword evidence="3" id="KW-0256">Endoplasmic reticulum</keyword>
<name>A0A8K0CFN9_IGNLU</name>
<dbReference type="EMBL" id="VTPC01087619">
    <property type="protein sequence ID" value="KAF2886460.1"/>
    <property type="molecule type" value="Genomic_DNA"/>
</dbReference>
<dbReference type="InterPro" id="IPR036869">
    <property type="entry name" value="J_dom_sf"/>
</dbReference>
<dbReference type="PRINTS" id="PR00625">
    <property type="entry name" value="JDOMAIN"/>
</dbReference>
<dbReference type="SUPFAM" id="SSF48452">
    <property type="entry name" value="TPR-like"/>
    <property type="match status" value="3"/>
</dbReference>
<dbReference type="Pfam" id="PF00226">
    <property type="entry name" value="DnaJ"/>
    <property type="match status" value="1"/>
</dbReference>
<sequence length="501" mass="57694">MLNAVQTVSDMEFLQKNFWLKVSPYIALFILELLIEVTECATQTEINNHLELGKQFLARGQLSDALTQYHAAVEGDPSNYLTYFKRGTVYLALGKAKNALHDLDRVLELKPDFLAAKVSRGNVHLKLANYDLAQLDFYNVLQIDPYNEDANEFIQRIAPAKERRELADYYYSHGDYLNGLHLISEVIEISPWSADLFELRADMHLKNGDILAAVADIRASTKLQTDNTAGFYTLATLLYELGHATDALKSVRECLKLDQEHKDCSPFYRKIKKVEKALTAAENHIEEKDYVKCISSAKEALKHEKEVQMIIYEAKRLLCTCYVKDDEKSEAIDVCGEALEINKDANVYCDRAEAYLLSDLFDDAIRDYKSALEIDQHSERAKEGIEKAKKLQQRSERRDYYEILGVKRTASKRDITKAYRKKAQEWHPDNFLNDEKMKKIAEKKFIDIAAAKEVLTDEEKRRQFDNGEDPLDPESGKSGMPNFQHFHSFHGSPFQFRFHFN</sequence>
<dbReference type="Pfam" id="PF13414">
    <property type="entry name" value="TPR_11"/>
    <property type="match status" value="1"/>
</dbReference>